<keyword evidence="1" id="KW-0812">Transmembrane</keyword>
<evidence type="ECO:0000256" key="1">
    <source>
        <dbReference type="SAM" id="Phobius"/>
    </source>
</evidence>
<dbReference type="Proteomes" id="UP000006882">
    <property type="component" value="Chromosome G8"/>
</dbReference>
<organism evidence="2 3">
    <name type="scientific">Prunus persica</name>
    <name type="common">Peach</name>
    <name type="synonym">Amygdalus persica</name>
    <dbReference type="NCBI Taxonomy" id="3760"/>
    <lineage>
        <taxon>Eukaryota</taxon>
        <taxon>Viridiplantae</taxon>
        <taxon>Streptophyta</taxon>
        <taxon>Embryophyta</taxon>
        <taxon>Tracheophyta</taxon>
        <taxon>Spermatophyta</taxon>
        <taxon>Magnoliopsida</taxon>
        <taxon>eudicotyledons</taxon>
        <taxon>Gunneridae</taxon>
        <taxon>Pentapetalae</taxon>
        <taxon>rosids</taxon>
        <taxon>fabids</taxon>
        <taxon>Rosales</taxon>
        <taxon>Rosaceae</taxon>
        <taxon>Amygdaloideae</taxon>
        <taxon>Amygdaleae</taxon>
        <taxon>Prunus</taxon>
    </lineage>
</organism>
<sequence>MGKVSELSVSLFRLKASCICVNLCLYCIGAGDIWCQYSISFSCLVPSCLIRILCYFFIVIFQRLN</sequence>
<reference evidence="2 3" key="1">
    <citation type="journal article" date="2013" name="Nat. Genet.">
        <title>The high-quality draft genome of peach (Prunus persica) identifies unique patterns of genetic diversity, domestication and genome evolution.</title>
        <authorList>
            <consortium name="International Peach Genome Initiative"/>
            <person name="Verde I."/>
            <person name="Abbott A.G."/>
            <person name="Scalabrin S."/>
            <person name="Jung S."/>
            <person name="Shu S."/>
            <person name="Marroni F."/>
            <person name="Zhebentyayeva T."/>
            <person name="Dettori M.T."/>
            <person name="Grimwood J."/>
            <person name="Cattonaro F."/>
            <person name="Zuccolo A."/>
            <person name="Rossini L."/>
            <person name="Jenkins J."/>
            <person name="Vendramin E."/>
            <person name="Meisel L.A."/>
            <person name="Decroocq V."/>
            <person name="Sosinski B."/>
            <person name="Prochnik S."/>
            <person name="Mitros T."/>
            <person name="Policriti A."/>
            <person name="Cipriani G."/>
            <person name="Dondini L."/>
            <person name="Ficklin S."/>
            <person name="Goodstein D.M."/>
            <person name="Xuan P."/>
            <person name="Del Fabbro C."/>
            <person name="Aramini V."/>
            <person name="Copetti D."/>
            <person name="Gonzalez S."/>
            <person name="Horner D.S."/>
            <person name="Falchi R."/>
            <person name="Lucas S."/>
            <person name="Mica E."/>
            <person name="Maldonado J."/>
            <person name="Lazzari B."/>
            <person name="Bielenberg D."/>
            <person name="Pirona R."/>
            <person name="Miculan M."/>
            <person name="Barakat A."/>
            <person name="Testolin R."/>
            <person name="Stella A."/>
            <person name="Tartarini S."/>
            <person name="Tonutti P."/>
            <person name="Arus P."/>
            <person name="Orellana A."/>
            <person name="Wells C."/>
            <person name="Main D."/>
            <person name="Vizzotto G."/>
            <person name="Silva H."/>
            <person name="Salamini F."/>
            <person name="Schmutz J."/>
            <person name="Morgante M."/>
            <person name="Rokhsar D.S."/>
        </authorList>
    </citation>
    <scope>NUCLEOTIDE SEQUENCE [LARGE SCALE GENOMIC DNA]</scope>
    <source>
        <strain evidence="3">cv. Nemared</strain>
    </source>
</reference>
<dbReference type="Gramene" id="ONH91113">
    <property type="protein sequence ID" value="ONH91113"/>
    <property type="gene ID" value="PRUPE_8G094000"/>
</dbReference>
<name>A0A251MVK9_PRUPE</name>
<feature type="transmembrane region" description="Helical" evidence="1">
    <location>
        <begin position="37"/>
        <end position="61"/>
    </location>
</feature>
<keyword evidence="3" id="KW-1185">Reference proteome</keyword>
<accession>A0A251MVK9</accession>
<evidence type="ECO:0000313" key="2">
    <source>
        <dbReference type="EMBL" id="ONH91113.1"/>
    </source>
</evidence>
<gene>
    <name evidence="2" type="ORF">PRUPE_8G094000</name>
</gene>
<keyword evidence="1" id="KW-1133">Transmembrane helix</keyword>
<keyword evidence="1" id="KW-0472">Membrane</keyword>
<feature type="transmembrane region" description="Helical" evidence="1">
    <location>
        <begin position="12"/>
        <end position="31"/>
    </location>
</feature>
<proteinExistence type="predicted"/>
<dbReference type="EMBL" id="CM007658">
    <property type="protein sequence ID" value="ONH91113.1"/>
    <property type="molecule type" value="Genomic_DNA"/>
</dbReference>
<protein>
    <submittedName>
        <fullName evidence="2">Uncharacterized protein</fullName>
    </submittedName>
</protein>
<dbReference type="AlphaFoldDB" id="A0A251MVK9"/>
<evidence type="ECO:0000313" key="3">
    <source>
        <dbReference type="Proteomes" id="UP000006882"/>
    </source>
</evidence>